<feature type="region of interest" description="Disordered" evidence="1">
    <location>
        <begin position="137"/>
        <end position="208"/>
    </location>
</feature>
<sequence>MIQLGTAILGLWTFIKDLPEYYKTISFKDPLCAVILSIHAVMIVGLILSMKSALGSLVIIFILLGFSYLTSWIDEFLRSNVTLLLEKKYISTDYFFVKGKFVAAVWTVPIFFYTVFFSLCLILTLLKEILQECRKRVSKTGSSHNSRHEETVDEVGGSHATEKSAANNAHMHGSTSSPDEYNRHNKHHVGHSKHHGGHGAHASHKHGK</sequence>
<organism evidence="3 4">
    <name type="scientific">Giardia intestinalis (strain P15)</name>
    <name type="common">Giardia lamblia</name>
    <dbReference type="NCBI Taxonomy" id="658858"/>
    <lineage>
        <taxon>Eukaryota</taxon>
        <taxon>Metamonada</taxon>
        <taxon>Diplomonadida</taxon>
        <taxon>Hexamitidae</taxon>
        <taxon>Giardiinae</taxon>
        <taxon>Giardia</taxon>
    </lineage>
</organism>
<feature type="transmembrane region" description="Helical" evidence="2">
    <location>
        <begin position="101"/>
        <end position="126"/>
    </location>
</feature>
<keyword evidence="2" id="KW-0472">Membrane</keyword>
<evidence type="ECO:0000256" key="2">
    <source>
        <dbReference type="SAM" id="Phobius"/>
    </source>
</evidence>
<protein>
    <submittedName>
        <fullName evidence="3">Uncharacterized protein</fullName>
    </submittedName>
</protein>
<gene>
    <name evidence="3" type="ORF">GLP15_587</name>
</gene>
<comment type="caution">
    <text evidence="3">The sequence shown here is derived from an EMBL/GenBank/DDBJ whole genome shotgun (WGS) entry which is preliminary data.</text>
</comment>
<dbReference type="AlphaFoldDB" id="E1F556"/>
<feature type="compositionally biased region" description="Basic residues" evidence="1">
    <location>
        <begin position="184"/>
        <end position="208"/>
    </location>
</feature>
<dbReference type="InterPro" id="IPR026721">
    <property type="entry name" value="TMEM18"/>
</dbReference>
<proteinExistence type="predicted"/>
<dbReference type="VEuPathDB" id="GiardiaDB:GLP15_587"/>
<feature type="transmembrane region" description="Helical" evidence="2">
    <location>
        <begin position="27"/>
        <end position="47"/>
    </location>
</feature>
<name>E1F556_GIAIA</name>
<evidence type="ECO:0000313" key="4">
    <source>
        <dbReference type="Proteomes" id="UP000008974"/>
    </source>
</evidence>
<keyword evidence="2" id="KW-1133">Transmembrane helix</keyword>
<dbReference type="OrthoDB" id="10258019at2759"/>
<dbReference type="Proteomes" id="UP000008974">
    <property type="component" value="Unassembled WGS sequence"/>
</dbReference>
<dbReference type="Pfam" id="PF14770">
    <property type="entry name" value="TMEM18"/>
    <property type="match status" value="1"/>
</dbReference>
<feature type="transmembrane region" description="Helical" evidence="2">
    <location>
        <begin position="54"/>
        <end position="73"/>
    </location>
</feature>
<reference evidence="3 4" key="1">
    <citation type="journal article" date="2010" name="BMC Genomics">
        <title>Genome analysis and comparative genomics of a Giardia intestinalis assemblage E isolate.</title>
        <authorList>
            <person name="Jerlstrom-Hultqvist J."/>
            <person name="Franzen O."/>
            <person name="Ankarklev J."/>
            <person name="Xu F."/>
            <person name="Nohynkova E."/>
            <person name="Andersson J.O."/>
            <person name="Svard S.G."/>
            <person name="Andersson B."/>
        </authorList>
    </citation>
    <scope>NUCLEOTIDE SEQUENCE [LARGE SCALE GENOMIC DNA]</scope>
    <source>
        <strain evidence="3 4">P15</strain>
    </source>
</reference>
<keyword evidence="2" id="KW-0812">Transmembrane</keyword>
<evidence type="ECO:0000256" key="1">
    <source>
        <dbReference type="SAM" id="MobiDB-lite"/>
    </source>
</evidence>
<accession>E1F556</accession>
<dbReference type="EMBL" id="ACVC01000185">
    <property type="protein sequence ID" value="EFO62327.1"/>
    <property type="molecule type" value="Genomic_DNA"/>
</dbReference>
<evidence type="ECO:0000313" key="3">
    <source>
        <dbReference type="EMBL" id="EFO62327.1"/>
    </source>
</evidence>
<dbReference type="OMA" id="VWTVPIF"/>